<dbReference type="EMBL" id="BDES01000073">
    <property type="protein sequence ID" value="GCD54013.1"/>
    <property type="molecule type" value="Genomic_DNA"/>
</dbReference>
<reference evidence="1 2" key="1">
    <citation type="submission" date="2016-06" db="EMBL/GenBank/DDBJ databases">
        <title>Acetobacter pasteurianus NBRC 3188 whole genome sequencing project.</title>
        <authorList>
            <person name="Matsutani M."/>
            <person name="Shiwa Y."/>
            <person name="Okamoto-Kainuma A."/>
            <person name="Ishikawa M."/>
            <person name="Koizumi Y."/>
            <person name="Yoshikawa H."/>
            <person name="Yakushi T."/>
            <person name="Matsushita K."/>
        </authorList>
    </citation>
    <scope>NUCLEOTIDE SEQUENCE [LARGE SCALE GENOMIC DNA]</scope>
    <source>
        <strain evidence="1 2">NBRC 3188</strain>
    </source>
</reference>
<name>A0A401WXJ2_ACEPA</name>
<protein>
    <submittedName>
        <fullName evidence="1">Uncharacterized protein</fullName>
    </submittedName>
</protein>
<accession>A0A401WXJ2</accession>
<organism evidence="1 2">
    <name type="scientific">Acetobacter pasteurianus NBRC 3188</name>
    <dbReference type="NCBI Taxonomy" id="1226663"/>
    <lineage>
        <taxon>Bacteria</taxon>
        <taxon>Pseudomonadati</taxon>
        <taxon>Pseudomonadota</taxon>
        <taxon>Alphaproteobacteria</taxon>
        <taxon>Acetobacterales</taxon>
        <taxon>Acetobacteraceae</taxon>
        <taxon>Acetobacter</taxon>
    </lineage>
</organism>
<proteinExistence type="predicted"/>
<evidence type="ECO:0000313" key="1">
    <source>
        <dbReference type="EMBL" id="GCD54013.1"/>
    </source>
</evidence>
<dbReference type="AlphaFoldDB" id="A0A401WXJ2"/>
<comment type="caution">
    <text evidence="1">The sequence shown here is derived from an EMBL/GenBank/DDBJ whole genome shotgun (WGS) entry which is preliminary data.</text>
</comment>
<sequence length="151" mass="16960">MVSRAFPTQFLLRLMAEGGFNAGPIPAGLAVSSPRDLDNGLSQIVYLIDPYSSDEEQDQSIDRFAIEDAGDVWPMMQGALEFPNLPTDVPEIKRLMDDFDISWQARSFAFATFIPVPTEDDKISQIKTLLATQRMILFLTTLNSIWWQGQS</sequence>
<evidence type="ECO:0000313" key="2">
    <source>
        <dbReference type="Proteomes" id="UP000287300"/>
    </source>
</evidence>
<gene>
    <name evidence="1" type="ORF">NBRC3188_2710</name>
</gene>
<dbReference type="Proteomes" id="UP000287300">
    <property type="component" value="Unassembled WGS sequence"/>
</dbReference>